<dbReference type="InterPro" id="IPR007318">
    <property type="entry name" value="Phopholipid_MeTrfase"/>
</dbReference>
<dbReference type="Proteomes" id="UP000242427">
    <property type="component" value="Unassembled WGS sequence"/>
</dbReference>
<evidence type="ECO:0000313" key="6">
    <source>
        <dbReference type="Proteomes" id="UP000242427"/>
    </source>
</evidence>
<evidence type="ECO:0000256" key="4">
    <source>
        <dbReference type="ARBA" id="ARBA00023136"/>
    </source>
</evidence>
<evidence type="ECO:0000256" key="2">
    <source>
        <dbReference type="ARBA" id="ARBA00022692"/>
    </source>
</evidence>
<dbReference type="GO" id="GO:0012505">
    <property type="term" value="C:endomembrane system"/>
    <property type="evidence" value="ECO:0007669"/>
    <property type="project" value="UniProtKB-SubCell"/>
</dbReference>
<keyword evidence="2" id="KW-0812">Transmembrane</keyword>
<dbReference type="OrthoDB" id="941586at2"/>
<keyword evidence="6" id="KW-1185">Reference proteome</keyword>
<accession>A0A9X7PJZ8</accession>
<dbReference type="AlphaFoldDB" id="A0A9X7PJZ8"/>
<keyword evidence="3" id="KW-1133">Transmembrane helix</keyword>
<evidence type="ECO:0000313" key="5">
    <source>
        <dbReference type="EMBL" id="PSJ30760.1"/>
    </source>
</evidence>
<protein>
    <submittedName>
        <fullName evidence="5">Isoprenylcysteine carboxylmethyltransferase family protein</fullName>
    </submittedName>
</protein>
<evidence type="ECO:0000256" key="3">
    <source>
        <dbReference type="ARBA" id="ARBA00022989"/>
    </source>
</evidence>
<keyword evidence="4" id="KW-0472">Membrane</keyword>
<name>A0A9X7PJZ8_9ACTN</name>
<dbReference type="Pfam" id="PF04191">
    <property type="entry name" value="PEMT"/>
    <property type="match status" value="1"/>
</dbReference>
<dbReference type="Gene3D" id="1.20.120.1630">
    <property type="match status" value="1"/>
</dbReference>
<dbReference type="RefSeq" id="WP_106673954.1">
    <property type="nucleotide sequence ID" value="NZ_PXWG01000001.1"/>
</dbReference>
<gene>
    <name evidence="5" type="ORF">B7P34_01295</name>
</gene>
<dbReference type="EMBL" id="PXWG01000001">
    <property type="protein sequence ID" value="PSJ30760.1"/>
    <property type="molecule type" value="Genomic_DNA"/>
</dbReference>
<reference evidence="5 6" key="1">
    <citation type="submission" date="2018-03" db="EMBL/GenBank/DDBJ databases">
        <title>Chitinolytic properties of Streptosporangium nondiastaticum TBG75A20.</title>
        <authorList>
            <person name="Gayathri V."/>
            <person name="Shiburaj S."/>
        </authorList>
    </citation>
    <scope>NUCLEOTIDE SEQUENCE [LARGE SCALE GENOMIC DNA]</scope>
    <source>
        <strain evidence="5 6">TBG75A20</strain>
    </source>
</reference>
<organism evidence="5 6">
    <name type="scientific">Streptosporangium nondiastaticum</name>
    <dbReference type="NCBI Taxonomy" id="35764"/>
    <lineage>
        <taxon>Bacteria</taxon>
        <taxon>Bacillati</taxon>
        <taxon>Actinomycetota</taxon>
        <taxon>Actinomycetes</taxon>
        <taxon>Streptosporangiales</taxon>
        <taxon>Streptosporangiaceae</taxon>
        <taxon>Streptosporangium</taxon>
    </lineage>
</organism>
<comment type="caution">
    <text evidence="5">The sequence shown here is derived from an EMBL/GenBank/DDBJ whole genome shotgun (WGS) entry which is preliminary data.</text>
</comment>
<comment type="subcellular location">
    <subcellularLocation>
        <location evidence="1">Endomembrane system</location>
        <topology evidence="1">Multi-pass membrane protein</topology>
    </subcellularLocation>
</comment>
<proteinExistence type="predicted"/>
<evidence type="ECO:0000256" key="1">
    <source>
        <dbReference type="ARBA" id="ARBA00004127"/>
    </source>
</evidence>
<sequence>MPVVTLALTAALLLTDLVARAVVHRHHFGENPLRWPAGAFHWCISVIRGGAVLVTGVAAPLAELVGPRLAAELSGLNPVPGLVGFHSLAELAALHPVPALDEPALQIAGAALAGANIVVIFVCQHAMGPSFRLTIDPGENPALVTGGPFGLVRNPVYAALTTMTAALALTLPNLLALAGATAMLIGNELQVRCIEEPYLTRIHGTAYQEYAARTGRFLPRLGRLR</sequence>